<evidence type="ECO:0000256" key="6">
    <source>
        <dbReference type="ARBA" id="ARBA00022448"/>
    </source>
</evidence>
<dbReference type="GO" id="GO:0015031">
    <property type="term" value="P:protein transport"/>
    <property type="evidence" value="ECO:0007669"/>
    <property type="project" value="UniProtKB-KW"/>
</dbReference>
<dbReference type="InterPro" id="IPR051074">
    <property type="entry name" value="Sorting_Nexin"/>
</dbReference>
<evidence type="ECO:0000259" key="13">
    <source>
        <dbReference type="PROSITE" id="PS50195"/>
    </source>
</evidence>
<evidence type="ECO:0000313" key="15">
    <source>
        <dbReference type="Proteomes" id="UP000274922"/>
    </source>
</evidence>
<evidence type="ECO:0000256" key="10">
    <source>
        <dbReference type="ARBA" id="ARBA00023121"/>
    </source>
</evidence>
<dbReference type="GO" id="GO:0000139">
    <property type="term" value="C:Golgi membrane"/>
    <property type="evidence" value="ECO:0007669"/>
    <property type="project" value="UniProtKB-SubCell"/>
</dbReference>
<evidence type="ECO:0000256" key="4">
    <source>
        <dbReference type="ARBA" id="ARBA00010883"/>
    </source>
</evidence>
<evidence type="ECO:0000256" key="3">
    <source>
        <dbReference type="ARBA" id="ARBA00004496"/>
    </source>
</evidence>
<dbReference type="PROSITE" id="PS50195">
    <property type="entry name" value="PX"/>
    <property type="match status" value="1"/>
</dbReference>
<evidence type="ECO:0000256" key="12">
    <source>
        <dbReference type="ARBA" id="ARBA00025533"/>
    </source>
</evidence>
<dbReference type="GO" id="GO:0032266">
    <property type="term" value="F:phosphatidylinositol-3-phosphate binding"/>
    <property type="evidence" value="ECO:0007669"/>
    <property type="project" value="TreeGrafter"/>
</dbReference>
<keyword evidence="15" id="KW-1185">Reference proteome</keyword>
<keyword evidence="10" id="KW-0446">Lipid-binding</keyword>
<dbReference type="Gene3D" id="3.30.1520.10">
    <property type="entry name" value="Phox-like domain"/>
    <property type="match status" value="1"/>
</dbReference>
<keyword evidence="11" id="KW-0472">Membrane</keyword>
<organism evidence="14 15">
    <name type="scientific">Caulochytrium protostelioides</name>
    <dbReference type="NCBI Taxonomy" id="1555241"/>
    <lineage>
        <taxon>Eukaryota</taxon>
        <taxon>Fungi</taxon>
        <taxon>Fungi incertae sedis</taxon>
        <taxon>Chytridiomycota</taxon>
        <taxon>Chytridiomycota incertae sedis</taxon>
        <taxon>Chytridiomycetes</taxon>
        <taxon>Caulochytriales</taxon>
        <taxon>Caulochytriaceae</taxon>
        <taxon>Caulochytrium</taxon>
    </lineage>
</organism>
<dbReference type="OrthoDB" id="5227681at2759"/>
<dbReference type="GO" id="GO:0032456">
    <property type="term" value="P:endocytic recycling"/>
    <property type="evidence" value="ECO:0007669"/>
    <property type="project" value="TreeGrafter"/>
</dbReference>
<evidence type="ECO:0000256" key="8">
    <source>
        <dbReference type="ARBA" id="ARBA00022927"/>
    </source>
</evidence>
<dbReference type="PANTHER" id="PTHR45963">
    <property type="entry name" value="RE52028P"/>
    <property type="match status" value="1"/>
</dbReference>
<dbReference type="InterPro" id="IPR001683">
    <property type="entry name" value="PX_dom"/>
</dbReference>
<dbReference type="GO" id="GO:0034499">
    <property type="term" value="P:late endosome to Golgi transport"/>
    <property type="evidence" value="ECO:0007669"/>
    <property type="project" value="TreeGrafter"/>
</dbReference>
<evidence type="ECO:0000313" key="14">
    <source>
        <dbReference type="EMBL" id="RKP00009.1"/>
    </source>
</evidence>
<comment type="function">
    <text evidence="12">Required for retention of late Golgi membrane proteins. Component of the retrieval machinery that functions by direct interaction with the cytosolic tails of certain TGN membrane proteins during the sorting/budding process at the prevacuolar compartment. Binds phosphatidylinositol 3-phosphate (PtdIns(P3)).</text>
</comment>
<comment type="subcellular location">
    <subcellularLocation>
        <location evidence="3">Cytoplasm</location>
    </subcellularLocation>
    <subcellularLocation>
        <location evidence="2">Golgi apparatus membrane</location>
        <topology evidence="2">Peripheral membrane protein</topology>
        <orientation evidence="2">Cytoplasmic side</orientation>
    </subcellularLocation>
    <subcellularLocation>
        <location evidence="1">Prevacuolar compartment membrane</location>
        <topology evidence="1">Peripheral membrane protein</topology>
        <orientation evidence="1">Cytoplasmic side</orientation>
    </subcellularLocation>
</comment>
<accession>A0A4V1IUB8</accession>
<proteinExistence type="inferred from homology"/>
<dbReference type="Pfam" id="PF00787">
    <property type="entry name" value="PX"/>
    <property type="match status" value="1"/>
</dbReference>
<protein>
    <recommendedName>
        <fullName evidence="5">Sorting nexin-3</fullName>
    </recommendedName>
</protein>
<dbReference type="Proteomes" id="UP000274922">
    <property type="component" value="Unassembled WGS sequence"/>
</dbReference>
<dbReference type="InterPro" id="IPR036871">
    <property type="entry name" value="PX_dom_sf"/>
</dbReference>
<reference evidence="15" key="1">
    <citation type="journal article" date="2018" name="Nat. Microbiol.">
        <title>Leveraging single-cell genomics to expand the fungal tree of life.</title>
        <authorList>
            <person name="Ahrendt S.R."/>
            <person name="Quandt C.A."/>
            <person name="Ciobanu D."/>
            <person name="Clum A."/>
            <person name="Salamov A."/>
            <person name="Andreopoulos B."/>
            <person name="Cheng J.F."/>
            <person name="Woyke T."/>
            <person name="Pelin A."/>
            <person name="Henrissat B."/>
            <person name="Reynolds N.K."/>
            <person name="Benny G.L."/>
            <person name="Smith M.E."/>
            <person name="James T.Y."/>
            <person name="Grigoriev I.V."/>
        </authorList>
    </citation>
    <scope>NUCLEOTIDE SEQUENCE [LARGE SCALE GENOMIC DNA]</scope>
    <source>
        <strain evidence="15">ATCC 52028</strain>
    </source>
</reference>
<dbReference type="SUPFAM" id="SSF64268">
    <property type="entry name" value="PX domain"/>
    <property type="match status" value="1"/>
</dbReference>
<evidence type="ECO:0000256" key="9">
    <source>
        <dbReference type="ARBA" id="ARBA00023034"/>
    </source>
</evidence>
<dbReference type="STRING" id="1555241.A0A4V1IUB8"/>
<feature type="domain" description="PX" evidence="13">
    <location>
        <begin position="32"/>
        <end position="149"/>
    </location>
</feature>
<evidence type="ECO:0000256" key="2">
    <source>
        <dbReference type="ARBA" id="ARBA00004255"/>
    </source>
</evidence>
<evidence type="ECO:0000256" key="11">
    <source>
        <dbReference type="ARBA" id="ARBA00023136"/>
    </source>
</evidence>
<sequence length="153" mass="17819">MGSHFIANPYNDGPGLDFRDQSAEDRYGVPENFLEVEVRNPQLRLRNGTKYVDYEILCQTNIPAFKLASSAVRRRYSEFVWFRDALERENTAIQLPPLPPKVFTNRFAEDVIETRRQGLERFIQICAGHPLLQTRSKLLAPFIQDPQFNKDNF</sequence>
<keyword evidence="6" id="KW-0813">Transport</keyword>
<dbReference type="SMART" id="SM00312">
    <property type="entry name" value="PX"/>
    <property type="match status" value="1"/>
</dbReference>
<keyword evidence="9" id="KW-0333">Golgi apparatus</keyword>
<evidence type="ECO:0000256" key="5">
    <source>
        <dbReference type="ARBA" id="ARBA00020436"/>
    </source>
</evidence>
<evidence type="ECO:0000256" key="7">
    <source>
        <dbReference type="ARBA" id="ARBA00022490"/>
    </source>
</evidence>
<dbReference type="GO" id="GO:0030904">
    <property type="term" value="C:retromer complex"/>
    <property type="evidence" value="ECO:0007669"/>
    <property type="project" value="TreeGrafter"/>
</dbReference>
<dbReference type="PANTHER" id="PTHR45963:SF2">
    <property type="entry name" value="RE52028P"/>
    <property type="match status" value="1"/>
</dbReference>
<name>A0A4V1IUB8_9FUNG</name>
<keyword evidence="8" id="KW-0653">Protein transport</keyword>
<keyword evidence="7" id="KW-0963">Cytoplasm</keyword>
<comment type="similarity">
    <text evidence="4">Belongs to the sorting nexin family.</text>
</comment>
<evidence type="ECO:0000256" key="1">
    <source>
        <dbReference type="ARBA" id="ARBA00004179"/>
    </source>
</evidence>
<dbReference type="GO" id="GO:0031901">
    <property type="term" value="C:early endosome membrane"/>
    <property type="evidence" value="ECO:0007669"/>
    <property type="project" value="TreeGrafter"/>
</dbReference>
<dbReference type="AlphaFoldDB" id="A0A4V1IUB8"/>
<dbReference type="EMBL" id="ML014241">
    <property type="protein sequence ID" value="RKP00009.1"/>
    <property type="molecule type" value="Genomic_DNA"/>
</dbReference>
<gene>
    <name evidence="14" type="ORF">CXG81DRAFT_13734</name>
</gene>